<feature type="region of interest" description="Disordered" evidence="10">
    <location>
        <begin position="295"/>
        <end position="508"/>
    </location>
</feature>
<keyword evidence="5" id="KW-0509">mRNA transport</keyword>
<feature type="compositionally biased region" description="Low complexity" evidence="10">
    <location>
        <begin position="336"/>
        <end position="383"/>
    </location>
</feature>
<dbReference type="GO" id="GO:0051028">
    <property type="term" value="P:mRNA transport"/>
    <property type="evidence" value="ECO:0007669"/>
    <property type="project" value="UniProtKB-KW"/>
</dbReference>
<feature type="compositionally biased region" description="Low complexity" evidence="10">
    <location>
        <begin position="484"/>
        <end position="500"/>
    </location>
</feature>
<evidence type="ECO:0000256" key="3">
    <source>
        <dbReference type="ARBA" id="ARBA00022448"/>
    </source>
</evidence>
<feature type="compositionally biased region" description="Gly residues" evidence="10">
    <location>
        <begin position="432"/>
        <end position="441"/>
    </location>
</feature>
<dbReference type="Pfam" id="PF21240">
    <property type="entry name" value="Nup98_GLEBS"/>
    <property type="match status" value="1"/>
</dbReference>
<dbReference type="AlphaFoldDB" id="A0A4R0RAP3"/>
<gene>
    <name evidence="12" type="ORF">EIP91_004816</name>
</gene>
<evidence type="ECO:0000256" key="10">
    <source>
        <dbReference type="SAM" id="MobiDB-lite"/>
    </source>
</evidence>
<dbReference type="PROSITE" id="PS51434">
    <property type="entry name" value="NUP_C"/>
    <property type="match status" value="1"/>
</dbReference>
<keyword evidence="8" id="KW-0906">Nuclear pore complex</keyword>
<dbReference type="Gene3D" id="3.30.1610.10">
    <property type="entry name" value="Peptidase S59, nucleoporin"/>
    <property type="match status" value="1"/>
</dbReference>
<feature type="region of interest" description="Disordered" evidence="10">
    <location>
        <begin position="1"/>
        <end position="80"/>
    </location>
</feature>
<keyword evidence="7" id="KW-0811">Translocation</keyword>
<accession>A0A4R0RAP3</accession>
<evidence type="ECO:0000256" key="1">
    <source>
        <dbReference type="ARBA" id="ARBA00004567"/>
    </source>
</evidence>
<evidence type="ECO:0000313" key="12">
    <source>
        <dbReference type="EMBL" id="TCD63876.1"/>
    </source>
</evidence>
<reference evidence="12 13" key="1">
    <citation type="submission" date="2018-11" db="EMBL/GenBank/DDBJ databases">
        <title>Genome assembly of Steccherinum ochraceum LE-BIN_3174, the white-rot fungus of the Steccherinaceae family (The Residual Polyporoid clade, Polyporales, Basidiomycota).</title>
        <authorList>
            <person name="Fedorova T.V."/>
            <person name="Glazunova O.A."/>
            <person name="Landesman E.O."/>
            <person name="Moiseenko K.V."/>
            <person name="Psurtseva N.V."/>
            <person name="Savinova O.S."/>
            <person name="Shakhova N.V."/>
            <person name="Tyazhelova T.V."/>
            <person name="Vasina D.V."/>
        </authorList>
    </citation>
    <scope>NUCLEOTIDE SEQUENCE [LARGE SCALE GENOMIC DNA]</scope>
    <source>
        <strain evidence="12 13">LE-BIN_3174</strain>
    </source>
</reference>
<dbReference type="FunFam" id="1.10.10.2360:FF:000001">
    <property type="entry name" value="Nuclear pore complex protein Nup98-Nup96"/>
    <property type="match status" value="1"/>
</dbReference>
<dbReference type="GO" id="GO:0000973">
    <property type="term" value="P:post-transcriptional tethering of RNA polymerase II gene DNA at nuclear periphery"/>
    <property type="evidence" value="ECO:0007669"/>
    <property type="project" value="TreeGrafter"/>
</dbReference>
<dbReference type="GO" id="GO:0044614">
    <property type="term" value="C:nuclear pore cytoplasmic filaments"/>
    <property type="evidence" value="ECO:0007669"/>
    <property type="project" value="TreeGrafter"/>
</dbReference>
<dbReference type="EMBL" id="RWJN01000269">
    <property type="protein sequence ID" value="TCD63876.1"/>
    <property type="molecule type" value="Genomic_DNA"/>
</dbReference>
<dbReference type="GO" id="GO:0017056">
    <property type="term" value="F:structural constituent of nuclear pore"/>
    <property type="evidence" value="ECO:0007669"/>
    <property type="project" value="InterPro"/>
</dbReference>
<feature type="compositionally biased region" description="Low complexity" evidence="10">
    <location>
        <begin position="442"/>
        <end position="454"/>
    </location>
</feature>
<evidence type="ECO:0000256" key="2">
    <source>
        <dbReference type="ARBA" id="ARBA00008926"/>
    </source>
</evidence>
<keyword evidence="4" id="KW-0677">Repeat</keyword>
<dbReference type="InterPro" id="IPR036903">
    <property type="entry name" value="Nup98_auto-Pept-S59_dom_sf"/>
</dbReference>
<dbReference type="Proteomes" id="UP000292702">
    <property type="component" value="Unassembled WGS sequence"/>
</dbReference>
<dbReference type="InterPro" id="IPR025574">
    <property type="entry name" value="Nucleoporin_FG_rpt"/>
</dbReference>
<keyword evidence="6" id="KW-0653">Protein transport</keyword>
<dbReference type="GO" id="GO:0008139">
    <property type="term" value="F:nuclear localization sequence binding"/>
    <property type="evidence" value="ECO:0007669"/>
    <property type="project" value="TreeGrafter"/>
</dbReference>
<evidence type="ECO:0000256" key="9">
    <source>
        <dbReference type="ARBA" id="ARBA00023242"/>
    </source>
</evidence>
<dbReference type="Pfam" id="PF13634">
    <property type="entry name" value="Nucleoporin_FG"/>
    <property type="match status" value="5"/>
</dbReference>
<dbReference type="Pfam" id="PF04096">
    <property type="entry name" value="Nucleoporin2"/>
    <property type="match status" value="1"/>
</dbReference>
<name>A0A4R0RAP3_9APHY</name>
<evidence type="ECO:0000259" key="11">
    <source>
        <dbReference type="PROSITE" id="PS51434"/>
    </source>
</evidence>
<evidence type="ECO:0000256" key="6">
    <source>
        <dbReference type="ARBA" id="ARBA00022927"/>
    </source>
</evidence>
<feature type="compositionally biased region" description="Polar residues" evidence="10">
    <location>
        <begin position="297"/>
        <end position="306"/>
    </location>
</feature>
<dbReference type="OrthoDB" id="3797628at2759"/>
<keyword evidence="13" id="KW-1185">Reference proteome</keyword>
<dbReference type="GO" id="GO:0006606">
    <property type="term" value="P:protein import into nucleus"/>
    <property type="evidence" value="ECO:0007669"/>
    <property type="project" value="TreeGrafter"/>
</dbReference>
<organism evidence="12 13">
    <name type="scientific">Steccherinum ochraceum</name>
    <dbReference type="NCBI Taxonomy" id="92696"/>
    <lineage>
        <taxon>Eukaryota</taxon>
        <taxon>Fungi</taxon>
        <taxon>Dikarya</taxon>
        <taxon>Basidiomycota</taxon>
        <taxon>Agaricomycotina</taxon>
        <taxon>Agaricomycetes</taxon>
        <taxon>Polyporales</taxon>
        <taxon>Steccherinaceae</taxon>
        <taxon>Steccherinum</taxon>
    </lineage>
</organism>
<dbReference type="SUPFAM" id="SSF82215">
    <property type="entry name" value="C-terminal autoproteolytic domain of nucleoporin nup98"/>
    <property type="match status" value="1"/>
</dbReference>
<keyword evidence="3" id="KW-0813">Transport</keyword>
<feature type="compositionally biased region" description="Low complexity" evidence="10">
    <location>
        <begin position="51"/>
        <end position="62"/>
    </location>
</feature>
<comment type="subcellular location">
    <subcellularLocation>
        <location evidence="1">Nucleus</location>
        <location evidence="1">Nuclear pore complex</location>
    </subcellularLocation>
</comment>
<feature type="compositionally biased region" description="Polar residues" evidence="10">
    <location>
        <begin position="400"/>
        <end position="411"/>
    </location>
</feature>
<keyword evidence="9" id="KW-0539">Nucleus</keyword>
<dbReference type="Gene3D" id="1.10.10.2360">
    <property type="match status" value="1"/>
</dbReference>
<feature type="compositionally biased region" description="Polar residues" evidence="10">
    <location>
        <begin position="26"/>
        <end position="35"/>
    </location>
</feature>
<dbReference type="STRING" id="92696.A0A4R0RAP3"/>
<feature type="compositionally biased region" description="Low complexity" evidence="10">
    <location>
        <begin position="70"/>
        <end position="80"/>
    </location>
</feature>
<comment type="similarity">
    <text evidence="2">Belongs to the nucleoporin GLFG family.</text>
</comment>
<dbReference type="GO" id="GO:0034398">
    <property type="term" value="P:telomere tethering at nuclear periphery"/>
    <property type="evidence" value="ECO:0007669"/>
    <property type="project" value="TreeGrafter"/>
</dbReference>
<dbReference type="GO" id="GO:0006405">
    <property type="term" value="P:RNA export from nucleus"/>
    <property type="evidence" value="ECO:0007669"/>
    <property type="project" value="TreeGrafter"/>
</dbReference>
<sequence>MFGNNAVSSAWGQPQQNQQQQQQQQGTSAFGQPANSTFGTAGAFGSGGAFGQPQQQQQQPAANPMFGNLGTTNTTPAFGGTGAFGATNNANTGGGMFGAPKTNTGFGAFSGGGGGGAFGGGNTGTGAFGSNRRRGRRQGQEETGGAFGAPATDITAPVTTGTSNPQYAQFDEKDTANANVTLHYQSITCMPAYRGSSFEELRLQDYAQGRKTAGAFGQTAFGATQPQPQQQSTGLFGQQPATTNPTTGGIFGGGGAFGLEALARPPLARRARLARLGRPLTRLSLQVAVCLGAAPSVNHSSNSKPNNPLLAPSERSGKRKRSLSSNSNRMLAEKPAFGSFGTTPSTTGGAFGSTSTFAQPAQQQNTGGLFGQTQQQPQQQQNTGFGGFGANNNAPKPSIFGSTQPAATTGFGSFGQTQQAQPGQQAAQPAGGLFGGGGGGLFANTQQQQQPQQQTGGLFGNTQPAGQQPAGGLFGNTTGGGLFGNNNAQQQQQNTQQQQGGAFGSIFGAKPAAPAAPAGGGLFGNAFGQSTTAPAANTNQAQGGLFSNLGQSTAQQPANTGFGGGLFGKPATTPGLGGLQNQSQAGTNPLGGGSLFGNLGASTNNAMGQPQGSLTASIAQPIGANLPIWNLLPPGPRTVPLEQQPKRKPGFFVDVPTRSPVPRLQLGYTPAPSKLRGFGSTNGVAPGSSLTFSSGNPNALSLSKSTAKALLGPEAFLNGSSGSGLGSGSKQSVKKLTLDKKVEPTDFFKPTASQSKVNFSPALSVAAREIEATSSPQRPPPAIAPAPQRTPNRFSAQGSMDAISPQKATEPADPQEGDYYVKPDLDTLRRLSYEELCSFDGLVVGRVGYGEIHFLEPVDLTGLPKLGSLLGQLIRFDDKECSVYPESDDVDKPPYGTGLNVKCRITLIRCWSLDKATREPIKDAKHPLAVRHLKRLKHMKNTHFEDFNLEEGRWTFIVDHF</sequence>
<dbReference type="FunFam" id="3.30.1610.10:FF:000003">
    <property type="entry name" value="Nucleoporin SONB, putative"/>
    <property type="match status" value="1"/>
</dbReference>
<feature type="region of interest" description="Disordered" evidence="10">
    <location>
        <begin position="120"/>
        <end position="161"/>
    </location>
</feature>
<feature type="domain" description="Peptidase S59" evidence="11">
    <location>
        <begin position="816"/>
        <end position="961"/>
    </location>
</feature>
<evidence type="ECO:0000256" key="5">
    <source>
        <dbReference type="ARBA" id="ARBA00022816"/>
    </source>
</evidence>
<evidence type="ECO:0000256" key="8">
    <source>
        <dbReference type="ARBA" id="ARBA00023132"/>
    </source>
</evidence>
<feature type="compositionally biased region" description="Low complexity" evidence="10">
    <location>
        <begin position="415"/>
        <end position="431"/>
    </location>
</feature>
<feature type="region of interest" description="Disordered" evidence="10">
    <location>
        <begin position="534"/>
        <end position="592"/>
    </location>
</feature>
<feature type="compositionally biased region" description="Polar residues" evidence="10">
    <location>
        <begin position="548"/>
        <end position="559"/>
    </location>
</feature>
<feature type="compositionally biased region" description="Polar residues" evidence="10">
    <location>
        <begin position="1"/>
        <end position="12"/>
    </location>
</feature>
<dbReference type="PANTHER" id="PTHR23198:SF6">
    <property type="entry name" value="NUCLEAR PORE COMPLEX PROTEIN NUP98-NUP96"/>
    <property type="match status" value="1"/>
</dbReference>
<feature type="region of interest" description="Disordered" evidence="10">
    <location>
        <begin position="769"/>
        <end position="819"/>
    </location>
</feature>
<dbReference type="PANTHER" id="PTHR23198">
    <property type="entry name" value="NUCLEOPORIN"/>
    <property type="match status" value="1"/>
</dbReference>
<dbReference type="GO" id="GO:0003723">
    <property type="term" value="F:RNA binding"/>
    <property type="evidence" value="ECO:0007669"/>
    <property type="project" value="TreeGrafter"/>
</dbReference>
<feature type="compositionally biased region" description="Low complexity" evidence="10">
    <location>
        <begin position="13"/>
        <end position="25"/>
    </location>
</feature>
<comment type="caution">
    <text evidence="12">The sequence shown here is derived from an EMBL/GenBank/DDBJ whole genome shotgun (WGS) entry which is preliminary data.</text>
</comment>
<evidence type="ECO:0000256" key="4">
    <source>
        <dbReference type="ARBA" id="ARBA00022737"/>
    </source>
</evidence>
<evidence type="ECO:0000313" key="13">
    <source>
        <dbReference type="Proteomes" id="UP000292702"/>
    </source>
</evidence>
<feature type="compositionally biased region" description="Gly residues" evidence="10">
    <location>
        <begin position="472"/>
        <end position="483"/>
    </location>
</feature>
<evidence type="ECO:0000256" key="7">
    <source>
        <dbReference type="ARBA" id="ARBA00023010"/>
    </source>
</evidence>
<dbReference type="InterPro" id="IPR007230">
    <property type="entry name" value="Nup98_auto-Pept-S59_dom"/>
</dbReference>
<dbReference type="InterPro" id="IPR037665">
    <property type="entry name" value="Nucleoporin_S59-like"/>
</dbReference>
<protein>
    <recommendedName>
        <fullName evidence="11">Peptidase S59 domain-containing protein</fullName>
    </recommendedName>
</protein>
<proteinExistence type="inferred from homology"/>